<accession>A0A6A5W4U8</accession>
<gene>
    <name evidence="3" type="ORF">P154DRAFT_539832</name>
</gene>
<keyword evidence="4" id="KW-1185">Reference proteome</keyword>
<dbReference type="SUPFAM" id="SSF57667">
    <property type="entry name" value="beta-beta-alpha zinc fingers"/>
    <property type="match status" value="1"/>
</dbReference>
<dbReference type="Pfam" id="PF00096">
    <property type="entry name" value="zf-C2H2"/>
    <property type="match status" value="1"/>
</dbReference>
<dbReference type="AlphaFoldDB" id="A0A6A5W4U8"/>
<dbReference type="PROSITE" id="PS50157">
    <property type="entry name" value="ZINC_FINGER_C2H2_2"/>
    <property type="match status" value="2"/>
</dbReference>
<name>A0A6A5W4U8_9PLEO</name>
<sequence length="105" mass="12330">MPSFNAELTQLGQNLTENAGNWCHWCRLQFKAEELEEHKVKAHNVCTRCQRAFSRRPALIRHKETVHGTRKGFGCDVCNHRFKRKDALIRHKRLRHHIETGGMQS</sequence>
<dbReference type="Proteomes" id="UP000799779">
    <property type="component" value="Unassembled WGS sequence"/>
</dbReference>
<dbReference type="Gene3D" id="3.30.160.60">
    <property type="entry name" value="Classic Zinc Finger"/>
    <property type="match status" value="1"/>
</dbReference>
<evidence type="ECO:0000313" key="3">
    <source>
        <dbReference type="EMBL" id="KAF1994145.1"/>
    </source>
</evidence>
<organism evidence="3 4">
    <name type="scientific">Amniculicola lignicola CBS 123094</name>
    <dbReference type="NCBI Taxonomy" id="1392246"/>
    <lineage>
        <taxon>Eukaryota</taxon>
        <taxon>Fungi</taxon>
        <taxon>Dikarya</taxon>
        <taxon>Ascomycota</taxon>
        <taxon>Pezizomycotina</taxon>
        <taxon>Dothideomycetes</taxon>
        <taxon>Pleosporomycetidae</taxon>
        <taxon>Pleosporales</taxon>
        <taxon>Amniculicolaceae</taxon>
        <taxon>Amniculicola</taxon>
    </lineage>
</organism>
<dbReference type="EMBL" id="ML977669">
    <property type="protein sequence ID" value="KAF1994145.1"/>
    <property type="molecule type" value="Genomic_DNA"/>
</dbReference>
<dbReference type="GO" id="GO:0008270">
    <property type="term" value="F:zinc ion binding"/>
    <property type="evidence" value="ECO:0007669"/>
    <property type="project" value="UniProtKB-KW"/>
</dbReference>
<keyword evidence="1" id="KW-0863">Zinc-finger</keyword>
<dbReference type="SMART" id="SM00355">
    <property type="entry name" value="ZnF_C2H2"/>
    <property type="match status" value="3"/>
</dbReference>
<dbReference type="Pfam" id="PF13912">
    <property type="entry name" value="zf-C2H2_6"/>
    <property type="match status" value="1"/>
</dbReference>
<dbReference type="InterPro" id="IPR013087">
    <property type="entry name" value="Znf_C2H2_type"/>
</dbReference>
<protein>
    <recommendedName>
        <fullName evidence="2">C2H2-type domain-containing protein</fullName>
    </recommendedName>
</protein>
<dbReference type="OrthoDB" id="8922241at2759"/>
<dbReference type="PROSITE" id="PS00028">
    <property type="entry name" value="ZINC_FINGER_C2H2_1"/>
    <property type="match status" value="2"/>
</dbReference>
<reference evidence="3" key="1">
    <citation type="journal article" date="2020" name="Stud. Mycol.">
        <title>101 Dothideomycetes genomes: a test case for predicting lifestyles and emergence of pathogens.</title>
        <authorList>
            <person name="Haridas S."/>
            <person name="Albert R."/>
            <person name="Binder M."/>
            <person name="Bloem J."/>
            <person name="Labutti K."/>
            <person name="Salamov A."/>
            <person name="Andreopoulos B."/>
            <person name="Baker S."/>
            <person name="Barry K."/>
            <person name="Bills G."/>
            <person name="Bluhm B."/>
            <person name="Cannon C."/>
            <person name="Castanera R."/>
            <person name="Culley D."/>
            <person name="Daum C."/>
            <person name="Ezra D."/>
            <person name="Gonzalez J."/>
            <person name="Henrissat B."/>
            <person name="Kuo A."/>
            <person name="Liang C."/>
            <person name="Lipzen A."/>
            <person name="Lutzoni F."/>
            <person name="Magnuson J."/>
            <person name="Mondo S."/>
            <person name="Nolan M."/>
            <person name="Ohm R."/>
            <person name="Pangilinan J."/>
            <person name="Park H.-J."/>
            <person name="Ramirez L."/>
            <person name="Alfaro M."/>
            <person name="Sun H."/>
            <person name="Tritt A."/>
            <person name="Yoshinaga Y."/>
            <person name="Zwiers L.-H."/>
            <person name="Turgeon B."/>
            <person name="Goodwin S."/>
            <person name="Spatafora J."/>
            <person name="Crous P."/>
            <person name="Grigoriev I."/>
        </authorList>
    </citation>
    <scope>NUCLEOTIDE SEQUENCE</scope>
    <source>
        <strain evidence="3">CBS 123094</strain>
    </source>
</reference>
<evidence type="ECO:0000259" key="2">
    <source>
        <dbReference type="PROSITE" id="PS50157"/>
    </source>
</evidence>
<dbReference type="InterPro" id="IPR036236">
    <property type="entry name" value="Znf_C2H2_sf"/>
</dbReference>
<feature type="domain" description="C2H2-type" evidence="2">
    <location>
        <begin position="73"/>
        <end position="101"/>
    </location>
</feature>
<evidence type="ECO:0000313" key="4">
    <source>
        <dbReference type="Proteomes" id="UP000799779"/>
    </source>
</evidence>
<evidence type="ECO:0000256" key="1">
    <source>
        <dbReference type="PROSITE-ProRule" id="PRU00042"/>
    </source>
</evidence>
<keyword evidence="1" id="KW-0862">Zinc</keyword>
<keyword evidence="1" id="KW-0479">Metal-binding</keyword>
<feature type="domain" description="C2H2-type" evidence="2">
    <location>
        <begin position="44"/>
        <end position="72"/>
    </location>
</feature>
<proteinExistence type="predicted"/>